<comment type="similarity">
    <text evidence="1">Belongs to the AHA1 family.</text>
</comment>
<dbReference type="STRING" id="673521.SAMN05660991_02007"/>
<dbReference type="InterPro" id="IPR013538">
    <property type="entry name" value="ASHA1/2-like_C"/>
</dbReference>
<evidence type="ECO:0000256" key="1">
    <source>
        <dbReference type="ARBA" id="ARBA00006817"/>
    </source>
</evidence>
<dbReference type="OrthoDB" id="9786557at2"/>
<organism evidence="3 4">
    <name type="scientific">Trujillonella endophytica</name>
    <dbReference type="NCBI Taxonomy" id="673521"/>
    <lineage>
        <taxon>Bacteria</taxon>
        <taxon>Bacillati</taxon>
        <taxon>Actinomycetota</taxon>
        <taxon>Actinomycetes</taxon>
        <taxon>Geodermatophilales</taxon>
        <taxon>Geodermatophilaceae</taxon>
        <taxon>Trujillonella</taxon>
    </lineage>
</organism>
<accession>A0A1H8T1M4</accession>
<gene>
    <name evidence="3" type="ORF">SAMN05660991_02007</name>
</gene>
<dbReference type="AlphaFoldDB" id="A0A1H8T1M4"/>
<evidence type="ECO:0000313" key="4">
    <source>
        <dbReference type="Proteomes" id="UP000198960"/>
    </source>
</evidence>
<dbReference type="RefSeq" id="WP_091942643.1">
    <property type="nucleotide sequence ID" value="NZ_FOEE01000005.1"/>
</dbReference>
<sequence>MSTTRVTAHLAAPRDAVYRALTEPALIVGWRFPEGMTSAVDDAGHGTFRVTLTYEEPGQQGKTTAHSDTYRARFARLVPGELVVEVDEFETDDPALRGEMTTTITLREVAGGTELTAVHDGVPEGVSPEQNEEGWRMALARLARLLEG</sequence>
<name>A0A1H8T1M4_9ACTN</name>
<dbReference type="SUPFAM" id="SSF55961">
    <property type="entry name" value="Bet v1-like"/>
    <property type="match status" value="1"/>
</dbReference>
<evidence type="ECO:0000259" key="2">
    <source>
        <dbReference type="Pfam" id="PF08327"/>
    </source>
</evidence>
<dbReference type="Proteomes" id="UP000198960">
    <property type="component" value="Unassembled WGS sequence"/>
</dbReference>
<reference evidence="4" key="1">
    <citation type="submission" date="2016-10" db="EMBL/GenBank/DDBJ databases">
        <authorList>
            <person name="Varghese N."/>
            <person name="Submissions S."/>
        </authorList>
    </citation>
    <scope>NUCLEOTIDE SEQUENCE [LARGE SCALE GENOMIC DNA]</scope>
    <source>
        <strain evidence="4">DSM 45413</strain>
    </source>
</reference>
<proteinExistence type="inferred from homology"/>
<keyword evidence="4" id="KW-1185">Reference proteome</keyword>
<feature type="domain" description="Activator of Hsp90 ATPase homologue 1/2-like C-terminal" evidence="2">
    <location>
        <begin position="12"/>
        <end position="147"/>
    </location>
</feature>
<dbReference type="EMBL" id="FOEE01000005">
    <property type="protein sequence ID" value="SEO84939.1"/>
    <property type="molecule type" value="Genomic_DNA"/>
</dbReference>
<dbReference type="Gene3D" id="3.30.530.20">
    <property type="match status" value="1"/>
</dbReference>
<dbReference type="Pfam" id="PF08327">
    <property type="entry name" value="AHSA1"/>
    <property type="match status" value="1"/>
</dbReference>
<dbReference type="InterPro" id="IPR023393">
    <property type="entry name" value="START-like_dom_sf"/>
</dbReference>
<protein>
    <submittedName>
        <fullName evidence="3">Uncharacterized conserved protein YndB, AHSA1/START domain</fullName>
    </submittedName>
</protein>
<evidence type="ECO:0000313" key="3">
    <source>
        <dbReference type="EMBL" id="SEO84939.1"/>
    </source>
</evidence>